<reference evidence="4 5" key="1">
    <citation type="journal article" date="2018" name="Cell">
        <title>The Chara Genome: Secondary Complexity and Implications for Plant Terrestrialization.</title>
        <authorList>
            <person name="Nishiyama T."/>
            <person name="Sakayama H."/>
            <person name="Vries J.D."/>
            <person name="Buschmann H."/>
            <person name="Saint-Marcoux D."/>
            <person name="Ullrich K.K."/>
            <person name="Haas F.B."/>
            <person name="Vanderstraeten L."/>
            <person name="Becker D."/>
            <person name="Lang D."/>
            <person name="Vosolsobe S."/>
            <person name="Rombauts S."/>
            <person name="Wilhelmsson P.K.I."/>
            <person name="Janitza P."/>
            <person name="Kern R."/>
            <person name="Heyl A."/>
            <person name="Rumpler F."/>
            <person name="Villalobos L.I.A.C."/>
            <person name="Clay J.M."/>
            <person name="Skokan R."/>
            <person name="Toyoda A."/>
            <person name="Suzuki Y."/>
            <person name="Kagoshima H."/>
            <person name="Schijlen E."/>
            <person name="Tajeshwar N."/>
            <person name="Catarino B."/>
            <person name="Hetherington A.J."/>
            <person name="Saltykova A."/>
            <person name="Bonnot C."/>
            <person name="Breuninger H."/>
            <person name="Symeonidi A."/>
            <person name="Radhakrishnan G.V."/>
            <person name="Van Nieuwerburgh F."/>
            <person name="Deforce D."/>
            <person name="Chang C."/>
            <person name="Karol K.G."/>
            <person name="Hedrich R."/>
            <person name="Ulvskov P."/>
            <person name="Glockner G."/>
            <person name="Delwiche C.F."/>
            <person name="Petrasek J."/>
            <person name="Van de Peer Y."/>
            <person name="Friml J."/>
            <person name="Beilby M."/>
            <person name="Dolan L."/>
            <person name="Kohara Y."/>
            <person name="Sugano S."/>
            <person name="Fujiyama A."/>
            <person name="Delaux P.-M."/>
            <person name="Quint M."/>
            <person name="TheiBen G."/>
            <person name="Hagemann M."/>
            <person name="Harholt J."/>
            <person name="Dunand C."/>
            <person name="Zachgo S."/>
            <person name="Langdale J."/>
            <person name="Maumus F."/>
            <person name="Straeten D.V.D."/>
            <person name="Gould S.B."/>
            <person name="Rensing S.A."/>
        </authorList>
    </citation>
    <scope>NUCLEOTIDE SEQUENCE [LARGE SCALE GENOMIC DNA]</scope>
    <source>
        <strain evidence="4 5">S276</strain>
    </source>
</reference>
<dbReference type="EMBL" id="BFEA01000037">
    <property type="protein sequence ID" value="GBG63282.1"/>
    <property type="molecule type" value="Genomic_DNA"/>
</dbReference>
<evidence type="ECO:0000313" key="4">
    <source>
        <dbReference type="EMBL" id="GBG63282.1"/>
    </source>
</evidence>
<evidence type="ECO:0000256" key="2">
    <source>
        <dbReference type="ARBA" id="ARBA00022729"/>
    </source>
</evidence>
<protein>
    <submittedName>
        <fullName evidence="4">Uncharacterized protein</fullName>
    </submittedName>
</protein>
<evidence type="ECO:0000256" key="3">
    <source>
        <dbReference type="SAM" id="MobiDB-lite"/>
    </source>
</evidence>
<keyword evidence="2" id="KW-0732">Signal</keyword>
<keyword evidence="5" id="KW-1185">Reference proteome</keyword>
<dbReference type="PANTHER" id="PTHR33227">
    <property type="entry name" value="STIGMA-SPECIFIC STIG1-LIKE PROTEIN 3"/>
    <property type="match status" value="1"/>
</dbReference>
<evidence type="ECO:0000313" key="5">
    <source>
        <dbReference type="Proteomes" id="UP000265515"/>
    </source>
</evidence>
<proteinExistence type="inferred from homology"/>
<feature type="compositionally biased region" description="Basic residues" evidence="3">
    <location>
        <begin position="214"/>
        <end position="247"/>
    </location>
</feature>
<dbReference type="PANTHER" id="PTHR33227:SF48">
    <property type="entry name" value="STIGMA-SPECIFIC STIG1-LIKE PROTEIN 4"/>
    <property type="match status" value="1"/>
</dbReference>
<dbReference type="AlphaFoldDB" id="A0A388JZS1"/>
<evidence type="ECO:0000256" key="1">
    <source>
        <dbReference type="ARBA" id="ARBA00006010"/>
    </source>
</evidence>
<dbReference type="Pfam" id="PF04885">
    <property type="entry name" value="Stig1"/>
    <property type="match status" value="2"/>
</dbReference>
<dbReference type="OMA" id="QCATACH"/>
<dbReference type="Proteomes" id="UP000265515">
    <property type="component" value="Unassembled WGS sequence"/>
</dbReference>
<comment type="similarity">
    <text evidence="1">Belongs to the STIG1 family.</text>
</comment>
<comment type="caution">
    <text evidence="4">The sequence shown here is derived from an EMBL/GenBank/DDBJ whole genome shotgun (WGS) entry which is preliminary data.</text>
</comment>
<name>A0A388JZS1_CHABU</name>
<dbReference type="InterPro" id="IPR006969">
    <property type="entry name" value="Stig-like"/>
</dbReference>
<accession>A0A388JZS1</accession>
<organism evidence="4 5">
    <name type="scientific">Chara braunii</name>
    <name type="common">Braun's stonewort</name>
    <dbReference type="NCBI Taxonomy" id="69332"/>
    <lineage>
        <taxon>Eukaryota</taxon>
        <taxon>Viridiplantae</taxon>
        <taxon>Streptophyta</taxon>
        <taxon>Charophyceae</taxon>
        <taxon>Charales</taxon>
        <taxon>Characeae</taxon>
        <taxon>Chara</taxon>
    </lineage>
</organism>
<gene>
    <name evidence="4" type="ORF">CBR_g37368</name>
</gene>
<sequence length="356" mass="38068">MKLGSQRVLADGECRKRRKACSAGSLTLTAEGRGAAGSVTLPTKGSGAAAVLVILVCLLPALVNSDGDAIQRCSRSDQCAHMPWNDGDWSIPKAELKLPTSERSKLVKAECCSGTCINLAMDNRHCGGCGRACASGCCFFGSCVPCSGGVERTVVLDPPIAEKQAEGEEGGERWPSPLDGSKGEKGGATSRPPVTPSVMDSSTDGKPETGRASRSTKKRKSRSKLAAKRKSRSSAKRKFRRKSRPTKKKVRVASACLRLNCDRKGLTCCGARCVNKAFNRFNCGACRRVCARGNCCFRGRCISCSSCRFQRNWCGKRWETCCGDRCVNLRSDQKNCGRCGFACPGGQLCIAGSCNY</sequence>
<dbReference type="Gramene" id="GBG63282">
    <property type="protein sequence ID" value="GBG63282"/>
    <property type="gene ID" value="CBR_g37368"/>
</dbReference>
<dbReference type="OrthoDB" id="5421723at2759"/>
<feature type="region of interest" description="Disordered" evidence="3">
    <location>
        <begin position="164"/>
        <end position="247"/>
    </location>
</feature>